<name>A0A5C6K5R9_PARDI</name>
<dbReference type="AlphaFoldDB" id="A0A5C6K5R9"/>
<dbReference type="InterPro" id="IPR000792">
    <property type="entry name" value="Tscrpt_reg_LuxR_C"/>
</dbReference>
<dbReference type="GO" id="GO:0006355">
    <property type="term" value="P:regulation of DNA-templated transcription"/>
    <property type="evidence" value="ECO:0007669"/>
    <property type="project" value="InterPro"/>
</dbReference>
<dbReference type="Proteomes" id="UP000315827">
    <property type="component" value="Unassembled WGS sequence"/>
</dbReference>
<dbReference type="PROSITE" id="PS50043">
    <property type="entry name" value="HTH_LUXR_2"/>
    <property type="match status" value="1"/>
</dbReference>
<proteinExistence type="predicted"/>
<evidence type="ECO:0000259" key="1">
    <source>
        <dbReference type="PROSITE" id="PS50043"/>
    </source>
</evidence>
<comment type="caution">
    <text evidence="2">The sequence shown here is derived from an EMBL/GenBank/DDBJ whole genome shotgun (WGS) entry which is preliminary data.</text>
</comment>
<dbReference type="EMBL" id="VOHW01000025">
    <property type="protein sequence ID" value="TWV57721.1"/>
    <property type="molecule type" value="Genomic_DNA"/>
</dbReference>
<dbReference type="InterPro" id="IPR016032">
    <property type="entry name" value="Sig_transdc_resp-reg_C-effctor"/>
</dbReference>
<dbReference type="Gene3D" id="1.10.10.10">
    <property type="entry name" value="Winged helix-like DNA-binding domain superfamily/Winged helix DNA-binding domain"/>
    <property type="match status" value="1"/>
</dbReference>
<evidence type="ECO:0000313" key="2">
    <source>
        <dbReference type="EMBL" id="TWV57721.1"/>
    </source>
</evidence>
<dbReference type="PRINTS" id="PR00038">
    <property type="entry name" value="HTHLUXR"/>
</dbReference>
<reference evidence="2 3" key="1">
    <citation type="submission" date="2019-07" db="EMBL/GenBank/DDBJ databases">
        <title>Genome sequencing of Parabacteroides distasonis iSURF_7.</title>
        <authorList>
            <person name="Degefu H.N."/>
            <person name="Ruoff K.L."/>
            <person name="Price C.E."/>
            <person name="Valls R.A."/>
            <person name="O'Toole G.A."/>
        </authorList>
    </citation>
    <scope>NUCLEOTIDE SEQUENCE [LARGE SCALE GENOMIC DNA]</scope>
    <source>
        <strain evidence="2 3">CFPLTA003_1B</strain>
    </source>
</reference>
<evidence type="ECO:0000313" key="3">
    <source>
        <dbReference type="Proteomes" id="UP000315827"/>
    </source>
</evidence>
<organism evidence="2 3">
    <name type="scientific">Parabacteroides distasonis</name>
    <dbReference type="NCBI Taxonomy" id="823"/>
    <lineage>
        <taxon>Bacteria</taxon>
        <taxon>Pseudomonadati</taxon>
        <taxon>Bacteroidota</taxon>
        <taxon>Bacteroidia</taxon>
        <taxon>Bacteroidales</taxon>
        <taxon>Tannerellaceae</taxon>
        <taxon>Parabacteroides</taxon>
    </lineage>
</organism>
<dbReference type="GO" id="GO:0003677">
    <property type="term" value="F:DNA binding"/>
    <property type="evidence" value="ECO:0007669"/>
    <property type="project" value="InterPro"/>
</dbReference>
<feature type="domain" description="HTH luxR-type" evidence="1">
    <location>
        <begin position="119"/>
        <end position="184"/>
    </location>
</feature>
<dbReference type="SMART" id="SM00421">
    <property type="entry name" value="HTH_LUXR"/>
    <property type="match status" value="1"/>
</dbReference>
<accession>A0A5C6K5R9</accession>
<protein>
    <submittedName>
        <fullName evidence="2">Response regulator transcription factor</fullName>
    </submittedName>
</protein>
<dbReference type="Pfam" id="PF00196">
    <property type="entry name" value="GerE"/>
    <property type="match status" value="1"/>
</dbReference>
<dbReference type="RefSeq" id="WP_146376228.1">
    <property type="nucleotide sequence ID" value="NZ_JADMWC010000005.1"/>
</dbReference>
<dbReference type="CDD" id="cd06170">
    <property type="entry name" value="LuxR_C_like"/>
    <property type="match status" value="1"/>
</dbReference>
<sequence length="186" mass="20892">MNVQKLPAGICDQGVEIFRDNEGRVFFLQNGNKLPYLMLDSESREYFQADLAADKTALAVLKKEFGLVEAEEQEEMFVGCRYGNLDYRADLIEGKLMPDAPRCGLISTCPGFNVICRIPLAPRGALTRSEYRIVILISLGKQAKEISEILGITDSTTRTHIQRIHNKLGVNNNIEVASWAHEHRIV</sequence>
<dbReference type="InterPro" id="IPR036388">
    <property type="entry name" value="WH-like_DNA-bd_sf"/>
</dbReference>
<dbReference type="SUPFAM" id="SSF46894">
    <property type="entry name" value="C-terminal effector domain of the bipartite response regulators"/>
    <property type="match status" value="1"/>
</dbReference>
<gene>
    <name evidence="2" type="ORF">FSA05_22460</name>
</gene>